<dbReference type="SMART" id="SM00270">
    <property type="entry name" value="ChtBD1"/>
    <property type="match status" value="3"/>
</dbReference>
<dbReference type="Proteomes" id="UP000469558">
    <property type="component" value="Unassembled WGS sequence"/>
</dbReference>
<evidence type="ECO:0000256" key="4">
    <source>
        <dbReference type="SAM" id="SignalP"/>
    </source>
</evidence>
<proteinExistence type="predicted"/>
<keyword evidence="1 3" id="KW-0147">Chitin-binding</keyword>
<dbReference type="SUPFAM" id="SSF57016">
    <property type="entry name" value="Plant lectins/antimicrobial peptides"/>
    <property type="match status" value="3"/>
</dbReference>
<keyword evidence="2 3" id="KW-1015">Disulfide bond</keyword>
<feature type="signal peptide" evidence="4">
    <location>
        <begin position="1"/>
        <end position="21"/>
    </location>
</feature>
<feature type="disulfide bond" evidence="3">
    <location>
        <begin position="111"/>
        <end position="123"/>
    </location>
</feature>
<comment type="caution">
    <text evidence="3">Lacks conserved residue(s) required for the propagation of feature annotation.</text>
</comment>
<dbReference type="PROSITE" id="PS50941">
    <property type="entry name" value="CHIT_BIND_I_2"/>
    <property type="match status" value="2"/>
</dbReference>
<feature type="chain" id="PRO_5035885407" evidence="4">
    <location>
        <begin position="22"/>
        <end position="143"/>
    </location>
</feature>
<feature type="disulfide bond" evidence="3">
    <location>
        <begin position="50"/>
        <end position="62"/>
    </location>
</feature>
<dbReference type="Gene3D" id="3.30.60.10">
    <property type="entry name" value="Endochitinase-like"/>
    <property type="match status" value="3"/>
</dbReference>
<dbReference type="GO" id="GO:0008061">
    <property type="term" value="F:chitin binding"/>
    <property type="evidence" value="ECO:0007669"/>
    <property type="project" value="UniProtKB-UniRule"/>
</dbReference>
<keyword evidence="4" id="KW-0732">Signal</keyword>
<organism evidence="6 7">
    <name type="scientific">Lachnellula suecica</name>
    <dbReference type="NCBI Taxonomy" id="602035"/>
    <lineage>
        <taxon>Eukaryota</taxon>
        <taxon>Fungi</taxon>
        <taxon>Dikarya</taxon>
        <taxon>Ascomycota</taxon>
        <taxon>Pezizomycotina</taxon>
        <taxon>Leotiomycetes</taxon>
        <taxon>Helotiales</taxon>
        <taxon>Lachnaceae</taxon>
        <taxon>Lachnellula</taxon>
    </lineage>
</organism>
<keyword evidence="7" id="KW-1185">Reference proteome</keyword>
<dbReference type="EMBL" id="QGMK01000032">
    <property type="protein sequence ID" value="TVY85071.1"/>
    <property type="molecule type" value="Genomic_DNA"/>
</dbReference>
<dbReference type="PANTHER" id="PTHR47849:SF8">
    <property type="entry name" value="LECTIN"/>
    <property type="match status" value="1"/>
</dbReference>
<feature type="domain" description="Chitin-binding type-1" evidence="5">
    <location>
        <begin position="42"/>
        <end position="84"/>
    </location>
</feature>
<dbReference type="PROSITE" id="PS00026">
    <property type="entry name" value="CHIT_BIND_I_1"/>
    <property type="match status" value="2"/>
</dbReference>
<dbReference type="InterPro" id="IPR036861">
    <property type="entry name" value="Endochitinase-like_sf"/>
</dbReference>
<comment type="caution">
    <text evidence="6">The sequence shown here is derived from an EMBL/GenBank/DDBJ whole genome shotgun (WGS) entry which is preliminary data.</text>
</comment>
<dbReference type="InterPro" id="IPR018371">
    <property type="entry name" value="Chitin-binding_1_CS"/>
</dbReference>
<protein>
    <submittedName>
        <fullName evidence="6">Lectin</fullName>
    </submittedName>
</protein>
<dbReference type="AlphaFoldDB" id="A0A8T9CHZ6"/>
<evidence type="ECO:0000313" key="7">
    <source>
        <dbReference type="Proteomes" id="UP000469558"/>
    </source>
</evidence>
<feature type="domain" description="Chitin-binding type-1" evidence="5">
    <location>
        <begin position="102"/>
        <end position="143"/>
    </location>
</feature>
<dbReference type="PANTHER" id="PTHR47849">
    <property type="entry name" value="CHITIN-BINDING LECTIN 1"/>
    <property type="match status" value="1"/>
</dbReference>
<evidence type="ECO:0000259" key="5">
    <source>
        <dbReference type="PROSITE" id="PS50941"/>
    </source>
</evidence>
<evidence type="ECO:0000256" key="3">
    <source>
        <dbReference type="PROSITE-ProRule" id="PRU00261"/>
    </source>
</evidence>
<feature type="disulfide bond" evidence="3">
    <location>
        <begin position="55"/>
        <end position="69"/>
    </location>
</feature>
<evidence type="ECO:0000256" key="1">
    <source>
        <dbReference type="ARBA" id="ARBA00022669"/>
    </source>
</evidence>
<feature type="disulfide bond" evidence="3">
    <location>
        <begin position="116"/>
        <end position="130"/>
    </location>
</feature>
<evidence type="ECO:0000256" key="2">
    <source>
        <dbReference type="ARBA" id="ARBA00023157"/>
    </source>
</evidence>
<reference evidence="6 7" key="1">
    <citation type="submission" date="2018-05" db="EMBL/GenBank/DDBJ databases">
        <title>Genome sequencing and assembly of the regulated plant pathogen Lachnellula willkommii and related sister species for the development of diagnostic species identification markers.</title>
        <authorList>
            <person name="Giroux E."/>
            <person name="Bilodeau G."/>
        </authorList>
    </citation>
    <scope>NUCLEOTIDE SEQUENCE [LARGE SCALE GENOMIC DNA]</scope>
    <source>
        <strain evidence="6 7">CBS 268.59</strain>
    </source>
</reference>
<evidence type="ECO:0000313" key="6">
    <source>
        <dbReference type="EMBL" id="TVY85071.1"/>
    </source>
</evidence>
<dbReference type="Pfam" id="PF00187">
    <property type="entry name" value="Chitin_bind_1"/>
    <property type="match status" value="2"/>
</dbReference>
<name>A0A8T9CHZ6_9HELO</name>
<dbReference type="OrthoDB" id="1193027at2759"/>
<dbReference type="InterPro" id="IPR001002">
    <property type="entry name" value="Chitin-bd_1"/>
</dbReference>
<accession>A0A8T9CHZ6</accession>
<sequence length="143" mass="13750">MHAFSLVALAATASFFYSSSATPLLGNGAASLETAVLDGRQLGACVNGICGAGLCCSQYGYCGTGPAYCQAGSCTGGVGGNCTAGLCCSIYGYCGTGSGYCTSTCGTGPACAVGLCCSQYGYCGTGAAYCGASALVSNGTILE</sequence>
<dbReference type="PRINTS" id="PR00451">
    <property type="entry name" value="CHITINBINDNG"/>
</dbReference>
<gene>
    <name evidence="6" type="ORF">LSUE1_G000801</name>
</gene>